<reference evidence="2" key="1">
    <citation type="submission" date="2020-12" db="EMBL/GenBank/DDBJ databases">
        <title>Bacterial novel species Flavobacterium sp. SE-1-e isolated from soil.</title>
        <authorList>
            <person name="Jung H.-Y."/>
        </authorList>
    </citation>
    <scope>NUCLEOTIDE SEQUENCE</scope>
    <source>
        <strain evidence="2">SE-1-e</strain>
    </source>
</reference>
<evidence type="ECO:0000313" key="3">
    <source>
        <dbReference type="Proteomes" id="UP000609172"/>
    </source>
</evidence>
<evidence type="ECO:0000256" key="1">
    <source>
        <dbReference type="SAM" id="Phobius"/>
    </source>
</evidence>
<evidence type="ECO:0000313" key="2">
    <source>
        <dbReference type="EMBL" id="MBK0369631.1"/>
    </source>
</evidence>
<accession>A0A934UJ64</accession>
<dbReference type="InterPro" id="IPR010718">
    <property type="entry name" value="DUF1294"/>
</dbReference>
<dbReference type="EMBL" id="JAEHFV010000002">
    <property type="protein sequence ID" value="MBK0369631.1"/>
    <property type="molecule type" value="Genomic_DNA"/>
</dbReference>
<dbReference type="Proteomes" id="UP000609172">
    <property type="component" value="Unassembled WGS sequence"/>
</dbReference>
<protein>
    <submittedName>
        <fullName evidence="2">DUF1294 domain-containing protein</fullName>
    </submittedName>
</protein>
<feature type="transmembrane region" description="Helical" evidence="1">
    <location>
        <begin position="68"/>
        <end position="85"/>
    </location>
</feature>
<dbReference type="RefSeq" id="WP_200105550.1">
    <property type="nucleotide sequence ID" value="NZ_JAEHFV010000002.1"/>
</dbReference>
<gene>
    <name evidence="2" type="ORF">I5M07_07235</name>
</gene>
<proteinExistence type="predicted"/>
<keyword evidence="1" id="KW-0812">Transmembrane</keyword>
<keyword evidence="1" id="KW-1133">Transmembrane helix</keyword>
<comment type="caution">
    <text evidence="2">The sequence shown here is derived from an EMBL/GenBank/DDBJ whole genome shotgun (WGS) entry which is preliminary data.</text>
</comment>
<keyword evidence="1" id="KW-0472">Membrane</keyword>
<feature type="transmembrane region" description="Helical" evidence="1">
    <location>
        <begin position="6"/>
        <end position="25"/>
    </location>
</feature>
<dbReference type="Pfam" id="PF06961">
    <property type="entry name" value="DUF1294"/>
    <property type="match status" value="1"/>
</dbReference>
<feature type="transmembrane region" description="Helical" evidence="1">
    <location>
        <begin position="37"/>
        <end position="56"/>
    </location>
</feature>
<keyword evidence="3" id="KW-1185">Reference proteome</keyword>
<sequence length="91" mass="10674">MTILLNTFLIINTIAFILIGYDKNLAKNHKRRISEKVLLTFTAIGGTIGSGLGMLFFRHKTSKTSYLLKYWLIISIQILIFYFWYDFKFTL</sequence>
<dbReference type="AlphaFoldDB" id="A0A934UJ64"/>
<name>A0A934UJ64_9FLAO</name>
<organism evidence="2 3">
    <name type="scientific">Flavobacterium agrisoli</name>
    <dbReference type="NCBI Taxonomy" id="2793066"/>
    <lineage>
        <taxon>Bacteria</taxon>
        <taxon>Pseudomonadati</taxon>
        <taxon>Bacteroidota</taxon>
        <taxon>Flavobacteriia</taxon>
        <taxon>Flavobacteriales</taxon>
        <taxon>Flavobacteriaceae</taxon>
        <taxon>Flavobacterium</taxon>
    </lineage>
</organism>